<evidence type="ECO:0000313" key="2">
    <source>
        <dbReference type="Proteomes" id="UP000596661"/>
    </source>
</evidence>
<dbReference type="AlphaFoldDB" id="A0A803QBH2"/>
<dbReference type="EnsemblPlants" id="evm.model.08.51">
    <property type="protein sequence ID" value="cds.evm.model.08.51"/>
    <property type="gene ID" value="evm.TU.08.51"/>
</dbReference>
<accession>A0A803QBH2</accession>
<keyword evidence="2" id="KW-1185">Reference proteome</keyword>
<evidence type="ECO:0000313" key="1">
    <source>
        <dbReference type="EnsemblPlants" id="cds.evm.model.08.51"/>
    </source>
</evidence>
<dbReference type="EMBL" id="UZAU01000678">
    <property type="status" value="NOT_ANNOTATED_CDS"/>
    <property type="molecule type" value="Genomic_DNA"/>
</dbReference>
<dbReference type="Gramene" id="evm.model.08.51">
    <property type="protein sequence ID" value="cds.evm.model.08.51"/>
    <property type="gene ID" value="evm.TU.08.51"/>
</dbReference>
<organism evidence="1 2">
    <name type="scientific">Cannabis sativa</name>
    <name type="common">Hemp</name>
    <name type="synonym">Marijuana</name>
    <dbReference type="NCBI Taxonomy" id="3483"/>
    <lineage>
        <taxon>Eukaryota</taxon>
        <taxon>Viridiplantae</taxon>
        <taxon>Streptophyta</taxon>
        <taxon>Embryophyta</taxon>
        <taxon>Tracheophyta</taxon>
        <taxon>Spermatophyta</taxon>
        <taxon>Magnoliopsida</taxon>
        <taxon>eudicotyledons</taxon>
        <taxon>Gunneridae</taxon>
        <taxon>Pentapetalae</taxon>
        <taxon>rosids</taxon>
        <taxon>fabids</taxon>
        <taxon>Rosales</taxon>
        <taxon>Cannabaceae</taxon>
        <taxon>Cannabis</taxon>
    </lineage>
</organism>
<dbReference type="Proteomes" id="UP000596661">
    <property type="component" value="Chromosome 8"/>
</dbReference>
<sequence length="88" mass="9793">MAAHRDEAVEGAMVMAEPARVVVVDAEAVMSKMYACYVVPLNDENVQVNLETWSIVDGSNCDENRLIKHRLMSFAKSCEGACDWVDWA</sequence>
<reference evidence="1" key="1">
    <citation type="submission" date="2018-11" db="EMBL/GenBank/DDBJ databases">
        <authorList>
            <person name="Grassa J C."/>
        </authorList>
    </citation>
    <scope>NUCLEOTIDE SEQUENCE [LARGE SCALE GENOMIC DNA]</scope>
</reference>
<name>A0A803QBH2_CANSA</name>
<proteinExistence type="predicted"/>
<reference evidence="1" key="2">
    <citation type="submission" date="2021-03" db="UniProtKB">
        <authorList>
            <consortium name="EnsemblPlants"/>
        </authorList>
    </citation>
    <scope>IDENTIFICATION</scope>
</reference>
<protein>
    <submittedName>
        <fullName evidence="1">Uncharacterized protein</fullName>
    </submittedName>
</protein>